<sequence>MTSTSSTIPHGDDDLLRELRAPQGRPLLPTGGAVITGDPLLGDWQSADVLIGGTVIVGIGPGLLTAAGDDNMIVIDCAGTLVLPAVADFTAPRAGATLTPGQSADIAVLRLTDAPGTPAGAIPARGTTHTPTTTVKSHPRIVEYDSRGAWQIFQAASQPSTF</sequence>
<dbReference type="RefSeq" id="WP_126642367.1">
    <property type="nucleotide sequence ID" value="NZ_BIFH01000041.1"/>
</dbReference>
<dbReference type="AlphaFoldDB" id="A0A401Z1C9"/>
<accession>A0A401Z1C9</accession>
<gene>
    <name evidence="1" type="ORF">EHYA_08391</name>
</gene>
<protein>
    <submittedName>
        <fullName evidence="1">Uncharacterized protein</fullName>
    </submittedName>
</protein>
<dbReference type="GO" id="GO:0016810">
    <property type="term" value="F:hydrolase activity, acting on carbon-nitrogen (but not peptide) bonds"/>
    <property type="evidence" value="ECO:0007669"/>
    <property type="project" value="InterPro"/>
</dbReference>
<dbReference type="OrthoDB" id="9810893at2"/>
<proteinExistence type="predicted"/>
<name>A0A401Z1C9_9ACTN</name>
<dbReference type="EMBL" id="BIFH01000041">
    <property type="protein sequence ID" value="GCE00665.1"/>
    <property type="molecule type" value="Genomic_DNA"/>
</dbReference>
<organism evidence="1 2">
    <name type="scientific">Embleya hyalina</name>
    <dbReference type="NCBI Taxonomy" id="516124"/>
    <lineage>
        <taxon>Bacteria</taxon>
        <taxon>Bacillati</taxon>
        <taxon>Actinomycetota</taxon>
        <taxon>Actinomycetes</taxon>
        <taxon>Kitasatosporales</taxon>
        <taxon>Streptomycetaceae</taxon>
        <taxon>Embleya</taxon>
    </lineage>
</organism>
<dbReference type="Proteomes" id="UP000286931">
    <property type="component" value="Unassembled WGS sequence"/>
</dbReference>
<evidence type="ECO:0000313" key="2">
    <source>
        <dbReference type="Proteomes" id="UP000286931"/>
    </source>
</evidence>
<keyword evidence="2" id="KW-1185">Reference proteome</keyword>
<dbReference type="InterPro" id="IPR011059">
    <property type="entry name" value="Metal-dep_hydrolase_composite"/>
</dbReference>
<evidence type="ECO:0000313" key="1">
    <source>
        <dbReference type="EMBL" id="GCE00665.1"/>
    </source>
</evidence>
<dbReference type="SUPFAM" id="SSF51338">
    <property type="entry name" value="Composite domain of metallo-dependent hydrolases"/>
    <property type="match status" value="1"/>
</dbReference>
<reference evidence="1 2" key="1">
    <citation type="submission" date="2018-12" db="EMBL/GenBank/DDBJ databases">
        <title>Draft genome sequence of Embleya hyalina NBRC 13850T.</title>
        <authorList>
            <person name="Komaki H."/>
            <person name="Hosoyama A."/>
            <person name="Kimura A."/>
            <person name="Ichikawa N."/>
            <person name="Tamura T."/>
        </authorList>
    </citation>
    <scope>NUCLEOTIDE SEQUENCE [LARGE SCALE GENOMIC DNA]</scope>
    <source>
        <strain evidence="1 2">NBRC 13850</strain>
    </source>
</reference>
<dbReference type="Gene3D" id="2.30.40.10">
    <property type="entry name" value="Urease, subunit C, domain 1"/>
    <property type="match status" value="1"/>
</dbReference>
<comment type="caution">
    <text evidence="1">The sequence shown here is derived from an EMBL/GenBank/DDBJ whole genome shotgun (WGS) entry which is preliminary data.</text>
</comment>